<accession>A0A840AJJ2</accession>
<organism evidence="1 2">
    <name type="scientific">Kaistia hirudinis</name>
    <dbReference type="NCBI Taxonomy" id="1293440"/>
    <lineage>
        <taxon>Bacteria</taxon>
        <taxon>Pseudomonadati</taxon>
        <taxon>Pseudomonadota</taxon>
        <taxon>Alphaproteobacteria</taxon>
        <taxon>Hyphomicrobiales</taxon>
        <taxon>Kaistiaceae</taxon>
        <taxon>Kaistia</taxon>
    </lineage>
</organism>
<dbReference type="EMBL" id="JACIDS010000002">
    <property type="protein sequence ID" value="MBB3930509.1"/>
    <property type="molecule type" value="Genomic_DNA"/>
</dbReference>
<name>A0A840AJJ2_9HYPH</name>
<reference evidence="1 2" key="1">
    <citation type="submission" date="2020-08" db="EMBL/GenBank/DDBJ databases">
        <title>Genomic Encyclopedia of Type Strains, Phase IV (KMG-IV): sequencing the most valuable type-strain genomes for metagenomic binning, comparative biology and taxonomic classification.</title>
        <authorList>
            <person name="Goeker M."/>
        </authorList>
    </citation>
    <scope>NUCLEOTIDE SEQUENCE [LARGE SCALE GENOMIC DNA]</scope>
    <source>
        <strain evidence="1 2">DSM 25966</strain>
    </source>
</reference>
<sequence>MRADRGRIHVRLSDFLRTGKIGPIGIGSTRADIVQAFGVADGFNRPRGANSEMIWFYGSGASIEFGFLQTVSALDRVFYIQIENADCHRGFSGAGRLAFFDEGFRIDGTMKWDIERFCRIRGVRFVQIRSSTGIYGLLTEGGVCAWAGDEDTEGELFFDFQTFITDGPHSALAARIPVGFNRLHWDHEQLTWPLGRSTRWRRTI</sequence>
<evidence type="ECO:0000313" key="1">
    <source>
        <dbReference type="EMBL" id="MBB3930509.1"/>
    </source>
</evidence>
<proteinExistence type="predicted"/>
<dbReference type="RefSeq" id="WP_183398160.1">
    <property type="nucleotide sequence ID" value="NZ_JACIDS010000002.1"/>
</dbReference>
<dbReference type="Proteomes" id="UP000553963">
    <property type="component" value="Unassembled WGS sequence"/>
</dbReference>
<evidence type="ECO:0000313" key="2">
    <source>
        <dbReference type="Proteomes" id="UP000553963"/>
    </source>
</evidence>
<gene>
    <name evidence="1" type="ORF">GGR25_001548</name>
</gene>
<comment type="caution">
    <text evidence="1">The sequence shown here is derived from an EMBL/GenBank/DDBJ whole genome shotgun (WGS) entry which is preliminary data.</text>
</comment>
<protein>
    <submittedName>
        <fullName evidence="1">Uncharacterized protein</fullName>
    </submittedName>
</protein>
<keyword evidence="2" id="KW-1185">Reference proteome</keyword>
<dbReference type="AlphaFoldDB" id="A0A840AJJ2"/>